<comment type="catalytic activity">
    <reaction evidence="2">
        <text>a 1,2-diacyl-sn-glycero-3-phospho-(1D-myo-inositol-3-phosphate) + H2O = a 1,2-diacyl-sn-glycero-3-phospho-(1D-myo-inositol) + phosphate</text>
        <dbReference type="Rhea" id="RHEA:12316"/>
        <dbReference type="ChEBI" id="CHEBI:15377"/>
        <dbReference type="ChEBI" id="CHEBI:43474"/>
        <dbReference type="ChEBI" id="CHEBI:57880"/>
        <dbReference type="ChEBI" id="CHEBI:58088"/>
        <dbReference type="EC" id="3.1.3.64"/>
    </reaction>
    <physiologicalReaction direction="left-to-right" evidence="2">
        <dbReference type="Rhea" id="RHEA:12317"/>
    </physiologicalReaction>
</comment>
<evidence type="ECO:0000256" key="7">
    <source>
        <dbReference type="SAM" id="Phobius"/>
    </source>
</evidence>
<dbReference type="InParanoid" id="A0A1S3I7N3"/>
<evidence type="ECO:0000256" key="1">
    <source>
        <dbReference type="ARBA" id="ARBA00013038"/>
    </source>
</evidence>
<keyword evidence="7" id="KW-0472">Membrane</keyword>
<evidence type="ECO:0000259" key="8">
    <source>
        <dbReference type="PROSITE" id="PS50275"/>
    </source>
</evidence>
<dbReference type="GO" id="GO:0004438">
    <property type="term" value="F:phosphatidylinositol-3-phosphate phosphatase activity"/>
    <property type="evidence" value="ECO:0007669"/>
    <property type="project" value="UniProtKB-EC"/>
</dbReference>
<evidence type="ECO:0000313" key="10">
    <source>
        <dbReference type="RefSeq" id="XP_013393866.1"/>
    </source>
</evidence>
<dbReference type="PROSITE" id="PS50275">
    <property type="entry name" value="SAC"/>
    <property type="match status" value="1"/>
</dbReference>
<evidence type="ECO:0000313" key="9">
    <source>
        <dbReference type="Proteomes" id="UP000085678"/>
    </source>
</evidence>
<reference evidence="10" key="1">
    <citation type="submission" date="2025-08" db="UniProtKB">
        <authorList>
            <consortium name="RefSeq"/>
        </authorList>
    </citation>
    <scope>IDENTIFICATION</scope>
    <source>
        <tissue evidence="10">Gonads</tissue>
    </source>
</reference>
<keyword evidence="9" id="KW-1185">Reference proteome</keyword>
<dbReference type="PANTHER" id="PTHR45662:SF2">
    <property type="entry name" value="PHOSPHATIDYLINOSITOL-3-PHOSPHATASE SAC1"/>
    <property type="match status" value="1"/>
</dbReference>
<dbReference type="OrthoDB" id="405996at2759"/>
<dbReference type="Proteomes" id="UP000085678">
    <property type="component" value="Unplaced"/>
</dbReference>
<dbReference type="GO" id="GO:0046856">
    <property type="term" value="P:phosphatidylinositol dephosphorylation"/>
    <property type="evidence" value="ECO:0007669"/>
    <property type="project" value="TreeGrafter"/>
</dbReference>
<dbReference type="RefSeq" id="XP_013393866.1">
    <property type="nucleotide sequence ID" value="XM_013538412.1"/>
</dbReference>
<dbReference type="AlphaFoldDB" id="A0A1S3I7N3"/>
<dbReference type="GeneID" id="106161455"/>
<proteinExistence type="predicted"/>
<evidence type="ECO:0000256" key="3">
    <source>
        <dbReference type="ARBA" id="ARBA00036807"/>
    </source>
</evidence>
<evidence type="ECO:0000256" key="2">
    <source>
        <dbReference type="ARBA" id="ARBA00036631"/>
    </source>
</evidence>
<protein>
    <recommendedName>
        <fullName evidence="4">Phosphatidylinositol-3-phosphatase SAC1</fullName>
        <ecNumber evidence="1">3.1.3.64</ecNumber>
    </recommendedName>
    <alternativeName>
        <fullName evidence="6">Phosphatidylinositol-4-phosphate phosphatase</fullName>
    </alternativeName>
    <alternativeName>
        <fullName evidence="5">Suppressor of actin mutations 1-like protein</fullName>
    </alternativeName>
</protein>
<gene>
    <name evidence="10" type="primary">LOC106161455</name>
</gene>
<sequence length="304" mass="35169">MKTHLDEQIFNYGRLVLVDLIDQKGKELTLGTALADNVRNVHNDNIRLESFDFHKECSKMRWERLNILMDRIEADRKEMGYFMSLREGTMLSQQMGVFRTNCIDCLDRTNVVQSLIARRTLQDQLIRLNILQEGEKVEDQLSFEKMYKNVWADNADLCAKQYAGTGALKTDFTRTGKRSFLGLLKDGYNSTIRYFKNNFSDGFRQDAMDLFLGNYIVEEDEGVAKLCPLRQERDWKYLALPAIFMVAFSMCVISVLIPDEHATETLMYIVFWGGASLVSLGLIYYYGDEFVDQPKLAQTKTKVE</sequence>
<dbReference type="PANTHER" id="PTHR45662">
    <property type="entry name" value="PHOSPHATIDYLINOSITIDE PHOSPHATASE SAC1"/>
    <property type="match status" value="1"/>
</dbReference>
<feature type="transmembrane region" description="Helical" evidence="7">
    <location>
        <begin position="237"/>
        <end position="257"/>
    </location>
</feature>
<dbReference type="EC" id="3.1.3.64" evidence="1"/>
<keyword evidence="7" id="KW-1133">Transmembrane helix</keyword>
<evidence type="ECO:0000256" key="4">
    <source>
        <dbReference type="ARBA" id="ARBA00040795"/>
    </source>
</evidence>
<keyword evidence="7" id="KW-0812">Transmembrane</keyword>
<dbReference type="GO" id="GO:0043812">
    <property type="term" value="F:phosphatidylinositol-4-phosphate phosphatase activity"/>
    <property type="evidence" value="ECO:0007669"/>
    <property type="project" value="TreeGrafter"/>
</dbReference>
<dbReference type="Pfam" id="PF02383">
    <property type="entry name" value="Syja_N"/>
    <property type="match status" value="1"/>
</dbReference>
<organism evidence="9 10">
    <name type="scientific">Lingula anatina</name>
    <name type="common">Brachiopod</name>
    <name type="synonym">Lingula unguis</name>
    <dbReference type="NCBI Taxonomy" id="7574"/>
    <lineage>
        <taxon>Eukaryota</taxon>
        <taxon>Metazoa</taxon>
        <taxon>Spiralia</taxon>
        <taxon>Lophotrochozoa</taxon>
        <taxon>Brachiopoda</taxon>
        <taxon>Linguliformea</taxon>
        <taxon>Lingulata</taxon>
        <taxon>Lingulida</taxon>
        <taxon>Linguloidea</taxon>
        <taxon>Lingulidae</taxon>
        <taxon>Lingula</taxon>
    </lineage>
</organism>
<dbReference type="KEGG" id="lak:106161455"/>
<evidence type="ECO:0000256" key="6">
    <source>
        <dbReference type="ARBA" id="ARBA00041911"/>
    </source>
</evidence>
<feature type="domain" description="SAC" evidence="8">
    <location>
        <begin position="1"/>
        <end position="164"/>
    </location>
</feature>
<comment type="catalytic activity">
    <reaction evidence="3">
        <text>a 1,2-diacyl-sn-glycero-3-phospho-(1D-myo-inositol 4-phosphate) + H2O = a 1,2-diacyl-sn-glycero-3-phospho-(1D-myo-inositol) + phosphate</text>
        <dbReference type="Rhea" id="RHEA:55652"/>
        <dbReference type="ChEBI" id="CHEBI:15377"/>
        <dbReference type="ChEBI" id="CHEBI:43474"/>
        <dbReference type="ChEBI" id="CHEBI:57880"/>
        <dbReference type="ChEBI" id="CHEBI:58178"/>
    </reaction>
    <physiologicalReaction direction="left-to-right" evidence="3">
        <dbReference type="Rhea" id="RHEA:55653"/>
    </physiologicalReaction>
</comment>
<dbReference type="InterPro" id="IPR002013">
    <property type="entry name" value="SAC_dom"/>
</dbReference>
<dbReference type="STRING" id="7574.A0A1S3I7N3"/>
<feature type="transmembrane region" description="Helical" evidence="7">
    <location>
        <begin position="269"/>
        <end position="287"/>
    </location>
</feature>
<dbReference type="GO" id="GO:0005783">
    <property type="term" value="C:endoplasmic reticulum"/>
    <property type="evidence" value="ECO:0007669"/>
    <property type="project" value="TreeGrafter"/>
</dbReference>
<accession>A0A1S3I7N3</accession>
<evidence type="ECO:0000256" key="5">
    <source>
        <dbReference type="ARBA" id="ARBA00041396"/>
    </source>
</evidence>
<name>A0A1S3I7N3_LINAN</name>